<dbReference type="PANTHER" id="PTHR13495">
    <property type="entry name" value="NEFA-INTERACTING NUCLEAR PROTEIN NIP30"/>
    <property type="match status" value="1"/>
</dbReference>
<dbReference type="GO" id="GO:0005634">
    <property type="term" value="C:nucleus"/>
    <property type="evidence" value="ECO:0007669"/>
    <property type="project" value="UniProtKB-SubCell"/>
</dbReference>
<evidence type="ECO:0000256" key="3">
    <source>
        <dbReference type="SAM" id="MobiDB-lite"/>
    </source>
</evidence>
<evidence type="ECO:0000256" key="2">
    <source>
        <dbReference type="ARBA" id="ARBA00023242"/>
    </source>
</evidence>
<organism evidence="5 6">
    <name type="scientific">Echria macrotheca</name>
    <dbReference type="NCBI Taxonomy" id="438768"/>
    <lineage>
        <taxon>Eukaryota</taxon>
        <taxon>Fungi</taxon>
        <taxon>Dikarya</taxon>
        <taxon>Ascomycota</taxon>
        <taxon>Pezizomycotina</taxon>
        <taxon>Sordariomycetes</taxon>
        <taxon>Sordariomycetidae</taxon>
        <taxon>Sordariales</taxon>
        <taxon>Schizotheciaceae</taxon>
        <taxon>Echria</taxon>
    </lineage>
</organism>
<keyword evidence="2" id="KW-0539">Nucleus</keyword>
<evidence type="ECO:0000313" key="6">
    <source>
        <dbReference type="Proteomes" id="UP001239445"/>
    </source>
</evidence>
<feature type="compositionally biased region" description="Basic and acidic residues" evidence="3">
    <location>
        <begin position="108"/>
        <end position="117"/>
    </location>
</feature>
<feature type="domain" description="FAM192A/Fyv6 N-terminal" evidence="4">
    <location>
        <begin position="28"/>
        <end position="129"/>
    </location>
</feature>
<name>A0AAJ0FC63_9PEZI</name>
<gene>
    <name evidence="5" type="ORF">QBC47DRAFT_446301</name>
</gene>
<evidence type="ECO:0000259" key="4">
    <source>
        <dbReference type="Pfam" id="PF10187"/>
    </source>
</evidence>
<dbReference type="Proteomes" id="UP001239445">
    <property type="component" value="Unassembled WGS sequence"/>
</dbReference>
<evidence type="ECO:0000313" key="5">
    <source>
        <dbReference type="EMBL" id="KAK1755865.1"/>
    </source>
</evidence>
<dbReference type="InterPro" id="IPR039845">
    <property type="entry name" value="FAM192A"/>
</dbReference>
<dbReference type="PANTHER" id="PTHR13495:SF0">
    <property type="entry name" value="PSME3-INTERACTING PROTEIN"/>
    <property type="match status" value="1"/>
</dbReference>
<dbReference type="InterPro" id="IPR019331">
    <property type="entry name" value="FAM192A/Fyv6_N"/>
</dbReference>
<reference evidence="5" key="1">
    <citation type="submission" date="2023-06" db="EMBL/GenBank/DDBJ databases">
        <title>Genome-scale phylogeny and comparative genomics of the fungal order Sordariales.</title>
        <authorList>
            <consortium name="Lawrence Berkeley National Laboratory"/>
            <person name="Hensen N."/>
            <person name="Bonometti L."/>
            <person name="Westerberg I."/>
            <person name="Brannstrom I.O."/>
            <person name="Guillou S."/>
            <person name="Cros-Aarteil S."/>
            <person name="Calhoun S."/>
            <person name="Haridas S."/>
            <person name="Kuo A."/>
            <person name="Mondo S."/>
            <person name="Pangilinan J."/>
            <person name="Riley R."/>
            <person name="Labutti K."/>
            <person name="Andreopoulos B."/>
            <person name="Lipzen A."/>
            <person name="Chen C."/>
            <person name="Yanf M."/>
            <person name="Daum C."/>
            <person name="Ng V."/>
            <person name="Clum A."/>
            <person name="Steindorff A."/>
            <person name="Ohm R."/>
            <person name="Martin F."/>
            <person name="Silar P."/>
            <person name="Natvig D."/>
            <person name="Lalanne C."/>
            <person name="Gautier V."/>
            <person name="Ament-Velasquez S.L."/>
            <person name="Kruys A."/>
            <person name="Hutchinson M.I."/>
            <person name="Powell A.J."/>
            <person name="Barry K."/>
            <person name="Miller A.N."/>
            <person name="Grigoriev I.V."/>
            <person name="Debuchy R."/>
            <person name="Gladieux P."/>
            <person name="Thoren M.H."/>
            <person name="Johannesson H."/>
        </authorList>
    </citation>
    <scope>NUCLEOTIDE SEQUENCE</scope>
    <source>
        <strain evidence="5">PSN4</strain>
    </source>
</reference>
<protein>
    <submittedName>
        <fullName evidence="5">N-terminal domain of NEFA-interacting nuclear protein NIP30-domain-containing protein</fullName>
    </submittedName>
</protein>
<feature type="compositionally biased region" description="Basic and acidic residues" evidence="3">
    <location>
        <begin position="128"/>
        <end position="170"/>
    </location>
</feature>
<comment type="caution">
    <text evidence="5">The sequence shown here is derived from an EMBL/GenBank/DDBJ whole genome shotgun (WGS) entry which is preliminary data.</text>
</comment>
<feature type="compositionally biased region" description="Low complexity" evidence="3">
    <location>
        <begin position="42"/>
        <end position="56"/>
    </location>
</feature>
<comment type="subcellular location">
    <subcellularLocation>
        <location evidence="1">Nucleus</location>
    </subcellularLocation>
</comment>
<proteinExistence type="predicted"/>
<feature type="compositionally biased region" description="Acidic residues" evidence="3">
    <location>
        <begin position="118"/>
        <end position="127"/>
    </location>
</feature>
<feature type="region of interest" description="Disordered" evidence="3">
    <location>
        <begin position="95"/>
        <end position="170"/>
    </location>
</feature>
<accession>A0AAJ0FC63</accession>
<keyword evidence="6" id="KW-1185">Reference proteome</keyword>
<sequence length="201" mass="21594">MSRFISAGAIDATTGEPSSTTSTTPPTSTTSTSSTKKSQEWEQVQAQLAAARAGRAASEKRGGGGEPERSLYDVLQANKAAKQAAFEEASRLRNQFRALDDDEIEFLEGVRRRQREEEEREEEEEEEEKKKKGDGDGDGGEDGKGRVVVEEGKAVEKAEGSKVTKADGKDKVEQPAVVAGGTMKKLGGLVAYGSSDEDDDY</sequence>
<feature type="region of interest" description="Disordered" evidence="3">
    <location>
        <begin position="1"/>
        <end position="72"/>
    </location>
</feature>
<dbReference type="EMBL" id="MU839833">
    <property type="protein sequence ID" value="KAK1755865.1"/>
    <property type="molecule type" value="Genomic_DNA"/>
</dbReference>
<evidence type="ECO:0000256" key="1">
    <source>
        <dbReference type="ARBA" id="ARBA00004123"/>
    </source>
</evidence>
<dbReference type="AlphaFoldDB" id="A0AAJ0FC63"/>
<feature type="compositionally biased region" description="Low complexity" evidence="3">
    <location>
        <begin position="17"/>
        <end position="35"/>
    </location>
</feature>
<dbReference type="Pfam" id="PF10187">
    <property type="entry name" value="FAM192A_Fyv6_N"/>
    <property type="match status" value="1"/>
</dbReference>
<feature type="compositionally biased region" description="Basic and acidic residues" evidence="3">
    <location>
        <begin position="57"/>
        <end position="71"/>
    </location>
</feature>